<evidence type="ECO:0000313" key="1">
    <source>
        <dbReference type="EMBL" id="SFN72653.1"/>
    </source>
</evidence>
<dbReference type="Proteomes" id="UP000199153">
    <property type="component" value="Unassembled WGS sequence"/>
</dbReference>
<dbReference type="EMBL" id="FOVL01000014">
    <property type="protein sequence ID" value="SFN72653.1"/>
    <property type="molecule type" value="Genomic_DNA"/>
</dbReference>
<name>A0A1I5BD56_9FLAO</name>
<dbReference type="SUPFAM" id="SSF46689">
    <property type="entry name" value="Homeodomain-like"/>
    <property type="match status" value="1"/>
</dbReference>
<evidence type="ECO:0000313" key="2">
    <source>
        <dbReference type="Proteomes" id="UP000199153"/>
    </source>
</evidence>
<gene>
    <name evidence="1" type="ORF">SAMN05660413_02330</name>
</gene>
<dbReference type="Gene3D" id="1.10.10.10">
    <property type="entry name" value="Winged helix-like DNA-binding domain superfamily/Winged helix DNA-binding domain"/>
    <property type="match status" value="1"/>
</dbReference>
<organism evidence="1 2">
    <name type="scientific">Salegentibacter flavus</name>
    <dbReference type="NCBI Taxonomy" id="287099"/>
    <lineage>
        <taxon>Bacteria</taxon>
        <taxon>Pseudomonadati</taxon>
        <taxon>Bacteroidota</taxon>
        <taxon>Flavobacteriia</taxon>
        <taxon>Flavobacteriales</taxon>
        <taxon>Flavobacteriaceae</taxon>
        <taxon>Salegentibacter</taxon>
    </lineage>
</organism>
<accession>A0A1I5BD56</accession>
<protein>
    <submittedName>
        <fullName evidence="1">Transposase</fullName>
    </submittedName>
</protein>
<reference evidence="1 2" key="1">
    <citation type="submission" date="2016-10" db="EMBL/GenBank/DDBJ databases">
        <authorList>
            <person name="de Groot N.N."/>
        </authorList>
    </citation>
    <scope>NUCLEOTIDE SEQUENCE [LARGE SCALE GENOMIC DNA]</scope>
    <source>
        <strain evidence="1 2">DSM 17794</strain>
    </source>
</reference>
<dbReference type="STRING" id="287099.SAMN05660413_02330"/>
<dbReference type="RefSeq" id="WP_093409812.1">
    <property type="nucleotide sequence ID" value="NZ_FOVL01000014.1"/>
</dbReference>
<keyword evidence="2" id="KW-1185">Reference proteome</keyword>
<dbReference type="OrthoDB" id="1440079at2"/>
<dbReference type="Pfam" id="PF13565">
    <property type="entry name" value="HTH_32"/>
    <property type="match status" value="1"/>
</dbReference>
<sequence length="155" mass="18014">MTKNTINPERLKPQKIKKLLKSKEEYKIALRLQMVYLISQGKSSREVAEIYQVSFKNVLNWVHRFEKEGIEGLKDKEGRGRKASLSTKDQDQIKNTIINISPSEFGYSAERWTGPLLLKWVNEEYETNFTATTIYKLLDKIGLEFQNGKGFVPQK</sequence>
<dbReference type="InterPro" id="IPR009057">
    <property type="entry name" value="Homeodomain-like_sf"/>
</dbReference>
<proteinExistence type="predicted"/>
<dbReference type="InterPro" id="IPR036388">
    <property type="entry name" value="WH-like_DNA-bd_sf"/>
</dbReference>
<dbReference type="AlphaFoldDB" id="A0A1I5BD56"/>